<keyword evidence="1 4" id="KW-0285">Flavoprotein</keyword>
<evidence type="ECO:0000313" key="8">
    <source>
        <dbReference type="Proteomes" id="UP000641514"/>
    </source>
</evidence>
<evidence type="ECO:0000259" key="6">
    <source>
        <dbReference type="PROSITE" id="PS51645"/>
    </source>
</evidence>
<evidence type="ECO:0000313" key="7">
    <source>
        <dbReference type="EMBL" id="GGC73029.1"/>
    </source>
</evidence>
<dbReference type="InterPro" id="IPR018394">
    <property type="entry name" value="DNA_photolyase_1_CS_C"/>
</dbReference>
<feature type="binding site" evidence="4">
    <location>
        <begin position="336"/>
        <end position="338"/>
    </location>
    <ligand>
        <name>FAD</name>
        <dbReference type="ChEBI" id="CHEBI:57692"/>
    </ligand>
</feature>
<dbReference type="InterPro" id="IPR006050">
    <property type="entry name" value="DNA_photolyase_N"/>
</dbReference>
<protein>
    <submittedName>
        <fullName evidence="7">Deoxyribodipyrimidine photo-lyase</fullName>
    </submittedName>
</protein>
<feature type="binding site" evidence="4">
    <location>
        <position position="232"/>
    </location>
    <ligand>
        <name>FAD</name>
        <dbReference type="ChEBI" id="CHEBI:57692"/>
    </ligand>
</feature>
<comment type="caution">
    <text evidence="7">The sequence shown here is derived from an EMBL/GenBank/DDBJ whole genome shotgun (WGS) entry which is preliminary data.</text>
</comment>
<dbReference type="PRINTS" id="PR00147">
    <property type="entry name" value="DNAPHOTLYASE"/>
</dbReference>
<feature type="binding site" evidence="4">
    <location>
        <position position="188"/>
    </location>
    <ligand>
        <name>FAD</name>
        <dbReference type="ChEBI" id="CHEBI:57692"/>
    </ligand>
</feature>
<dbReference type="Gene3D" id="3.40.50.620">
    <property type="entry name" value="HUPs"/>
    <property type="match status" value="1"/>
</dbReference>
<reference evidence="7" key="1">
    <citation type="journal article" date="2014" name="Int. J. Syst. Evol. Microbiol.">
        <title>Complete genome sequence of Corynebacterium casei LMG S-19264T (=DSM 44701T), isolated from a smear-ripened cheese.</title>
        <authorList>
            <consortium name="US DOE Joint Genome Institute (JGI-PGF)"/>
            <person name="Walter F."/>
            <person name="Albersmeier A."/>
            <person name="Kalinowski J."/>
            <person name="Ruckert C."/>
        </authorList>
    </citation>
    <scope>NUCLEOTIDE SEQUENCE</scope>
    <source>
        <strain evidence="7">CGMCC 1.15478</strain>
    </source>
</reference>
<comment type="cofactor">
    <cofactor evidence="4">
        <name>FAD</name>
        <dbReference type="ChEBI" id="CHEBI:57692"/>
    </cofactor>
    <text evidence="4">Binds 1 FAD per subunit.</text>
</comment>
<dbReference type="AlphaFoldDB" id="A0A916UGM6"/>
<evidence type="ECO:0000256" key="1">
    <source>
        <dbReference type="ARBA" id="ARBA00022630"/>
    </source>
</evidence>
<proteinExistence type="inferred from homology"/>
<dbReference type="GO" id="GO:0071949">
    <property type="term" value="F:FAD binding"/>
    <property type="evidence" value="ECO:0007669"/>
    <property type="project" value="TreeGrafter"/>
</dbReference>
<feature type="domain" description="Photolyase/cryptochrome alpha/beta" evidence="6">
    <location>
        <begin position="1"/>
        <end position="109"/>
    </location>
</feature>
<evidence type="ECO:0000256" key="2">
    <source>
        <dbReference type="ARBA" id="ARBA00022827"/>
    </source>
</evidence>
<dbReference type="Gene3D" id="1.10.579.10">
    <property type="entry name" value="DNA Cyclobutane Dipyrimidine Photolyase, subunit A, domain 3"/>
    <property type="match status" value="1"/>
</dbReference>
<keyword evidence="8" id="KW-1185">Reference proteome</keyword>
<organism evidence="7 8">
    <name type="scientific">Hoyosella rhizosphaerae</name>
    <dbReference type="NCBI Taxonomy" id="1755582"/>
    <lineage>
        <taxon>Bacteria</taxon>
        <taxon>Bacillati</taxon>
        <taxon>Actinomycetota</taxon>
        <taxon>Actinomycetes</taxon>
        <taxon>Mycobacteriales</taxon>
        <taxon>Hoyosellaceae</taxon>
        <taxon>Hoyosella</taxon>
    </lineage>
</organism>
<dbReference type="GO" id="GO:0003677">
    <property type="term" value="F:DNA binding"/>
    <property type="evidence" value="ECO:0007669"/>
    <property type="project" value="TreeGrafter"/>
</dbReference>
<dbReference type="PANTHER" id="PTHR11455">
    <property type="entry name" value="CRYPTOCHROME"/>
    <property type="match status" value="1"/>
</dbReference>
<dbReference type="InterPro" id="IPR005101">
    <property type="entry name" value="Cryptochr/Photolyase_FAD-bd"/>
</dbReference>
<dbReference type="GO" id="GO:0009416">
    <property type="term" value="P:response to light stimulus"/>
    <property type="evidence" value="ECO:0007669"/>
    <property type="project" value="TreeGrafter"/>
</dbReference>
<sequence>MLTAASSTDSALGLFVLDEALLNLSGNRRRAALFACLHELNERLNGSLLVVTGDPREVVPKIARQIDAEQVHVTADFGPYGAQRDRDVEQHIELVRTGSPFAVSPGRVVKPDGSSYQVFTPFYKRWLDHGWRAPAQTDATTLTWIDPDTVDGCRRVAIPTAEKPVCPVGERAARQQWAEYLDGPIHEYDNHRDRPDLDATSRMSVHLKLGTIHPRTMLADLDALTSEGARAYRRQLAWRDFYGDVLARNPDSARHNLNRTYDGMPTDEKEPNAQEHFTAWCEGRTGFPIVDAGMRQLAGEGWMHNRVRMIVASFLVKDLHLPWWWGARHFMQHLVDGDLPANQHGWQWVAGSGTDAAPYFRVFNPITQGQRYDPQGDYVRRWVPELRSIEGKAVHTVGERSVDVPGYPAPMVDHAEERRDALARYDRIKK</sequence>
<dbReference type="GO" id="GO:0006139">
    <property type="term" value="P:nucleobase-containing compound metabolic process"/>
    <property type="evidence" value="ECO:0007669"/>
    <property type="project" value="UniProtKB-ARBA"/>
</dbReference>
<dbReference type="Gene3D" id="1.25.40.80">
    <property type="match status" value="1"/>
</dbReference>
<dbReference type="GO" id="GO:0003904">
    <property type="term" value="F:deoxyribodipyrimidine photo-lyase activity"/>
    <property type="evidence" value="ECO:0007669"/>
    <property type="project" value="TreeGrafter"/>
</dbReference>
<evidence type="ECO:0000256" key="5">
    <source>
        <dbReference type="RuleBase" id="RU004182"/>
    </source>
</evidence>
<dbReference type="InterPro" id="IPR002081">
    <property type="entry name" value="Cryptochrome/DNA_photolyase_1"/>
</dbReference>
<dbReference type="PANTHER" id="PTHR11455:SF9">
    <property type="entry name" value="CRYPTOCHROME CIRCADIAN CLOCK 5 ISOFORM X1"/>
    <property type="match status" value="1"/>
</dbReference>
<accession>A0A916UGM6</accession>
<dbReference type="Pfam" id="PF00875">
    <property type="entry name" value="DNA_photolyase"/>
    <property type="match status" value="1"/>
</dbReference>
<dbReference type="InterPro" id="IPR036134">
    <property type="entry name" value="Crypto/Photolyase_FAD-like_sf"/>
</dbReference>
<dbReference type="PROSITE" id="PS00394">
    <property type="entry name" value="DNA_PHOTOLYASES_1_1"/>
    <property type="match status" value="1"/>
</dbReference>
<dbReference type="EMBL" id="BMJH01000003">
    <property type="protein sequence ID" value="GGC73029.1"/>
    <property type="molecule type" value="Genomic_DNA"/>
</dbReference>
<dbReference type="PROSITE" id="PS51645">
    <property type="entry name" value="PHR_CRY_ALPHA_BETA"/>
    <property type="match status" value="1"/>
</dbReference>
<keyword evidence="3 5" id="KW-0157">Chromophore</keyword>
<dbReference type="SUPFAM" id="SSF48173">
    <property type="entry name" value="Cryptochrome/photolyase FAD-binding domain"/>
    <property type="match status" value="1"/>
</dbReference>
<name>A0A916UGM6_9ACTN</name>
<comment type="similarity">
    <text evidence="5">Belongs to the DNA photolyase family.</text>
</comment>
<feature type="binding site" evidence="4">
    <location>
        <begin position="235"/>
        <end position="242"/>
    </location>
    <ligand>
        <name>FAD</name>
        <dbReference type="ChEBI" id="CHEBI:57692"/>
    </ligand>
</feature>
<dbReference type="Pfam" id="PF03441">
    <property type="entry name" value="FAD_binding_7"/>
    <property type="match status" value="1"/>
</dbReference>
<dbReference type="InterPro" id="IPR036155">
    <property type="entry name" value="Crypto/Photolyase_N_sf"/>
</dbReference>
<dbReference type="Proteomes" id="UP000641514">
    <property type="component" value="Unassembled WGS sequence"/>
</dbReference>
<feature type="binding site" evidence="4">
    <location>
        <begin position="200"/>
        <end position="204"/>
    </location>
    <ligand>
        <name>FAD</name>
        <dbReference type="ChEBI" id="CHEBI:57692"/>
    </ligand>
</feature>
<dbReference type="GO" id="GO:0006950">
    <property type="term" value="P:response to stress"/>
    <property type="evidence" value="ECO:0007669"/>
    <property type="project" value="UniProtKB-ARBA"/>
</dbReference>
<keyword evidence="2 4" id="KW-0274">FAD</keyword>
<dbReference type="InterPro" id="IPR014729">
    <property type="entry name" value="Rossmann-like_a/b/a_fold"/>
</dbReference>
<dbReference type="SUPFAM" id="SSF52425">
    <property type="entry name" value="Cryptochrome/photolyase, N-terminal domain"/>
    <property type="match status" value="1"/>
</dbReference>
<gene>
    <name evidence="7" type="primary">phrB</name>
    <name evidence="7" type="ORF">GCM10011410_27640</name>
</gene>
<reference evidence="7" key="2">
    <citation type="submission" date="2020-09" db="EMBL/GenBank/DDBJ databases">
        <authorList>
            <person name="Sun Q."/>
            <person name="Zhou Y."/>
        </authorList>
    </citation>
    <scope>NUCLEOTIDE SEQUENCE</scope>
    <source>
        <strain evidence="7">CGMCC 1.15478</strain>
    </source>
</reference>
<evidence type="ECO:0000256" key="4">
    <source>
        <dbReference type="PIRSR" id="PIRSR602081-1"/>
    </source>
</evidence>
<evidence type="ECO:0000256" key="3">
    <source>
        <dbReference type="ARBA" id="ARBA00022991"/>
    </source>
</evidence>